<dbReference type="Proteomes" id="UP000295627">
    <property type="component" value="Unassembled WGS sequence"/>
</dbReference>
<organism evidence="1 2">
    <name type="scientific">Mycobacteroides franklinii</name>
    <dbReference type="NCBI Taxonomy" id="948102"/>
    <lineage>
        <taxon>Bacteria</taxon>
        <taxon>Bacillati</taxon>
        <taxon>Actinomycetota</taxon>
        <taxon>Actinomycetes</taxon>
        <taxon>Mycobacteriales</taxon>
        <taxon>Mycobacteriaceae</taxon>
        <taxon>Mycobacteroides</taxon>
    </lineage>
</organism>
<protein>
    <submittedName>
        <fullName evidence="1">Uncharacterized protein</fullName>
    </submittedName>
</protein>
<sequence>MTLHFHLHVNGISIHEGMEIKRTTVGRPLPDDVNTYVAQAKCDGTWHTISVEHRYGDGPWELVRKALNAIHQQEGS</sequence>
<dbReference type="EMBL" id="RXLR01000006">
    <property type="protein sequence ID" value="TDH25353.1"/>
    <property type="molecule type" value="Genomic_DNA"/>
</dbReference>
<evidence type="ECO:0000313" key="1">
    <source>
        <dbReference type="EMBL" id="TDH25353.1"/>
    </source>
</evidence>
<proteinExistence type="predicted"/>
<gene>
    <name evidence="1" type="ORF">EJ571_01725</name>
</gene>
<dbReference type="RefSeq" id="WP_078336123.1">
    <property type="nucleotide sequence ID" value="NZ_MAFQ01000015.1"/>
</dbReference>
<accession>A0A4R5PG38</accession>
<reference evidence="1 2" key="1">
    <citation type="journal article" date="2019" name="Sci. Rep.">
        <title>Extended insight into the Mycobacterium chelonae-abscessus complex through whole genome sequencing of Mycobacterium salmoniphilum outbreak and Mycobacterium salmoniphilum-like strains.</title>
        <authorList>
            <person name="Behra P.R.K."/>
            <person name="Das S."/>
            <person name="Pettersson B.M.F."/>
            <person name="Shirreff L."/>
            <person name="DuCote T."/>
            <person name="Jacobsson K.G."/>
            <person name="Ennis D.G."/>
            <person name="Kirsebom L.A."/>
        </authorList>
    </citation>
    <scope>NUCLEOTIDE SEQUENCE [LARGE SCALE GENOMIC DNA]</scope>
    <source>
        <strain evidence="1 2">DSM 45524</strain>
    </source>
</reference>
<comment type="caution">
    <text evidence="1">The sequence shown here is derived from an EMBL/GenBank/DDBJ whole genome shotgun (WGS) entry which is preliminary data.</text>
</comment>
<dbReference type="AlphaFoldDB" id="A0A4R5PG38"/>
<evidence type="ECO:0000313" key="2">
    <source>
        <dbReference type="Proteomes" id="UP000295627"/>
    </source>
</evidence>
<name>A0A4R5PG38_9MYCO</name>